<evidence type="ECO:0000256" key="8">
    <source>
        <dbReference type="PROSITE-ProRule" id="PRU01360"/>
    </source>
</evidence>
<dbReference type="PANTHER" id="PTHR30069:SF29">
    <property type="entry name" value="HEMOGLOBIN AND HEMOGLOBIN-HAPTOGLOBIN-BINDING PROTEIN 1-RELATED"/>
    <property type="match status" value="1"/>
</dbReference>
<evidence type="ECO:0000256" key="4">
    <source>
        <dbReference type="ARBA" id="ARBA00022692"/>
    </source>
</evidence>
<comment type="similarity">
    <text evidence="8">Belongs to the TonB-dependent receptor family.</text>
</comment>
<dbReference type="InterPro" id="IPR023996">
    <property type="entry name" value="TonB-dep_OMP_SusC/RagA"/>
</dbReference>
<name>A0A847SJ47_9BACT</name>
<comment type="caution">
    <text evidence="10">The sequence shown here is derived from an EMBL/GenBank/DDBJ whole genome shotgun (WGS) entry which is preliminary data.</text>
</comment>
<dbReference type="NCBIfam" id="TIGR04056">
    <property type="entry name" value="OMP_RagA_SusC"/>
    <property type="match status" value="1"/>
</dbReference>
<dbReference type="AlphaFoldDB" id="A0A847SJ47"/>
<sequence length="1081" mass="119257">MRKIRLLPTCAGFFGTLLLLLFAKLLPAQVKTGEKIVSGYGTSKASSTLVQVKTGEKIVSGKVVNAETGEPLIGATILVKGTKVGTTADRNGLFSLSASASSSVLTVSYLSFEKQEVIITNGSLNIKLKPAGNMDEVVVVGYAQQKKATLTGAVEQVSGKIFESRAVTNIALALQGQTPGLVVTRSSPRPGNEGIALRIRGASSVNGSDPLIVVDGVPILNYYSFQNLNPDDIESISVLKDGSAAIYGSRAANGVILVTTKRGKGKLKVDYNGNMRFVTNGITGYSPSMQEYATMWLEANKEETVPNWWVWGEDNLKKMQQGVEGAYQLFGTDFYIYNANRIKEMFAPRYSYQHNLSLSNSTEKSSYRLSFGYADNQGNLATAYDGQKQYNARFNYDYNLTENLKLETNISLIDAKTSEPSVGLDNTLYAYDMPFFPAKNPYGNWFATFNGIDGGANRNAAAMTAAGGRSNKNSLTGRADVKATYKITKDLSLEGLASLQNERFNQERYVLPVQLYNWYNVPTGIGLNTGGTNNIYYTYAWQGTYQYYSGLLRYNKVFASKHNIAAIAGINAEKNNTQWVSAQRIGFADMGVYDIGLGSTTTQTNAGSKSLNGRYSYLGRLNYNYAEKYLVELVGRRDGNSRFAQGYKFKNFGTVQLGWVFTNEAFMDRLNTILSFGKIRATYGTTGNEASGLGAFDYLSTVNIGSTALGSPVTQQQSTGLNNNGLISYNRTWEKVKQQNIGVDLNFLSNRLSTNVDYFVKENIGMLVDVTYPSVLGGSAPKTNSGRFKTKGWEFILSWKDSKKDFSYSATFNISNTNTLVTGVEGKDSYGAGRNDIVNGYPYQSWFVFKTNGYFRDQADVDAYYATYGGSTLLANMPQNNQAVALRPGDTRRVDVANTKNITNIGNEKSSLVYAGDGTPHLTFGLNLGASWKGIDLFTTFQGQLKQNIMRNGYMAYPYSALYTNQNPVFLGKTWTTSNPEALYPRLTVNPTRAGWNYANNDFMLQNNRYIRLKSLIVGYTLPQRWTERAKLNRVRVYFSGNDLWEWTSIKDGFDPEMGEASINSGYPFGRTWSFGLNLGL</sequence>
<dbReference type="InterPro" id="IPR012910">
    <property type="entry name" value="Plug_dom"/>
</dbReference>
<dbReference type="GO" id="GO:0015344">
    <property type="term" value="F:siderophore uptake transmembrane transporter activity"/>
    <property type="evidence" value="ECO:0007669"/>
    <property type="project" value="TreeGrafter"/>
</dbReference>
<keyword evidence="7 8" id="KW-0998">Cell outer membrane</keyword>
<reference evidence="10 11" key="1">
    <citation type="submission" date="2020-04" db="EMBL/GenBank/DDBJ databases">
        <authorList>
            <person name="Yin C."/>
        </authorList>
    </citation>
    <scope>NUCLEOTIDE SEQUENCE [LARGE SCALE GENOMIC DNA]</scope>
    <source>
        <strain evidence="10 11">Ak56</strain>
    </source>
</reference>
<evidence type="ECO:0000256" key="3">
    <source>
        <dbReference type="ARBA" id="ARBA00022452"/>
    </source>
</evidence>
<dbReference type="PROSITE" id="PS52016">
    <property type="entry name" value="TONB_DEPENDENT_REC_3"/>
    <property type="match status" value="1"/>
</dbReference>
<evidence type="ECO:0000259" key="9">
    <source>
        <dbReference type="Pfam" id="PF07715"/>
    </source>
</evidence>
<organism evidence="10 11">
    <name type="scientific">Chitinophaga eiseniae</name>
    <dbReference type="NCBI Taxonomy" id="634771"/>
    <lineage>
        <taxon>Bacteria</taxon>
        <taxon>Pseudomonadati</taxon>
        <taxon>Bacteroidota</taxon>
        <taxon>Chitinophagia</taxon>
        <taxon>Chitinophagales</taxon>
        <taxon>Chitinophagaceae</taxon>
        <taxon>Chitinophaga</taxon>
    </lineage>
</organism>
<evidence type="ECO:0000256" key="7">
    <source>
        <dbReference type="ARBA" id="ARBA00023237"/>
    </source>
</evidence>
<dbReference type="SUPFAM" id="SSF56935">
    <property type="entry name" value="Porins"/>
    <property type="match status" value="1"/>
</dbReference>
<dbReference type="Pfam" id="PF07715">
    <property type="entry name" value="Plug"/>
    <property type="match status" value="1"/>
</dbReference>
<dbReference type="GO" id="GO:0044718">
    <property type="term" value="P:siderophore transmembrane transport"/>
    <property type="evidence" value="ECO:0007669"/>
    <property type="project" value="TreeGrafter"/>
</dbReference>
<dbReference type="InterPro" id="IPR036942">
    <property type="entry name" value="Beta-barrel_TonB_sf"/>
</dbReference>
<dbReference type="Pfam" id="PF13715">
    <property type="entry name" value="CarbopepD_reg_2"/>
    <property type="match status" value="1"/>
</dbReference>
<dbReference type="PANTHER" id="PTHR30069">
    <property type="entry name" value="TONB-DEPENDENT OUTER MEMBRANE RECEPTOR"/>
    <property type="match status" value="1"/>
</dbReference>
<evidence type="ECO:0000256" key="5">
    <source>
        <dbReference type="ARBA" id="ARBA00022729"/>
    </source>
</evidence>
<keyword evidence="11" id="KW-1185">Reference proteome</keyword>
<keyword evidence="2 8" id="KW-0813">Transport</keyword>
<feature type="domain" description="TonB-dependent receptor plug" evidence="9">
    <location>
        <begin position="147"/>
        <end position="255"/>
    </location>
</feature>
<dbReference type="InterPro" id="IPR037066">
    <property type="entry name" value="Plug_dom_sf"/>
</dbReference>
<dbReference type="InterPro" id="IPR008969">
    <property type="entry name" value="CarboxyPept-like_regulatory"/>
</dbReference>
<keyword evidence="3 8" id="KW-1134">Transmembrane beta strand</keyword>
<dbReference type="GO" id="GO:0009279">
    <property type="term" value="C:cell outer membrane"/>
    <property type="evidence" value="ECO:0007669"/>
    <property type="project" value="UniProtKB-SubCell"/>
</dbReference>
<keyword evidence="4 8" id="KW-0812">Transmembrane</keyword>
<keyword evidence="6 8" id="KW-0472">Membrane</keyword>
<protein>
    <submittedName>
        <fullName evidence="10">SusC/RagA family TonB-linked outer membrane protein</fullName>
    </submittedName>
</protein>
<dbReference type="InterPro" id="IPR023997">
    <property type="entry name" value="TonB-dep_OMP_SusC/RagA_CS"/>
</dbReference>
<proteinExistence type="inferred from homology"/>
<dbReference type="NCBIfam" id="TIGR04057">
    <property type="entry name" value="SusC_RagA_signa"/>
    <property type="match status" value="1"/>
</dbReference>
<dbReference type="Gene3D" id="2.40.170.20">
    <property type="entry name" value="TonB-dependent receptor, beta-barrel domain"/>
    <property type="match status" value="1"/>
</dbReference>
<evidence type="ECO:0000256" key="2">
    <source>
        <dbReference type="ARBA" id="ARBA00022448"/>
    </source>
</evidence>
<accession>A0A847SJ47</accession>
<evidence type="ECO:0000313" key="11">
    <source>
        <dbReference type="Proteomes" id="UP000552864"/>
    </source>
</evidence>
<dbReference type="Gene3D" id="2.60.40.1120">
    <property type="entry name" value="Carboxypeptidase-like, regulatory domain"/>
    <property type="match status" value="1"/>
</dbReference>
<dbReference type="SUPFAM" id="SSF49464">
    <property type="entry name" value="Carboxypeptidase regulatory domain-like"/>
    <property type="match status" value="1"/>
</dbReference>
<dbReference type="RefSeq" id="WP_168736581.1">
    <property type="nucleotide sequence ID" value="NZ_JABAHZ010000001.1"/>
</dbReference>
<evidence type="ECO:0000256" key="1">
    <source>
        <dbReference type="ARBA" id="ARBA00004571"/>
    </source>
</evidence>
<gene>
    <name evidence="10" type="ORF">HGH91_00880</name>
</gene>
<keyword evidence="5" id="KW-0732">Signal</keyword>
<comment type="subcellular location">
    <subcellularLocation>
        <location evidence="1 8">Cell outer membrane</location>
        <topology evidence="1 8">Multi-pass membrane protein</topology>
    </subcellularLocation>
</comment>
<evidence type="ECO:0000256" key="6">
    <source>
        <dbReference type="ARBA" id="ARBA00023136"/>
    </source>
</evidence>
<dbReference type="EMBL" id="JABAHZ010000001">
    <property type="protein sequence ID" value="NLR77159.1"/>
    <property type="molecule type" value="Genomic_DNA"/>
</dbReference>
<evidence type="ECO:0000313" key="10">
    <source>
        <dbReference type="EMBL" id="NLR77159.1"/>
    </source>
</evidence>
<dbReference type="Gene3D" id="2.170.130.10">
    <property type="entry name" value="TonB-dependent receptor, plug domain"/>
    <property type="match status" value="1"/>
</dbReference>
<dbReference type="Proteomes" id="UP000552864">
    <property type="component" value="Unassembled WGS sequence"/>
</dbReference>
<dbReference type="InterPro" id="IPR039426">
    <property type="entry name" value="TonB-dep_rcpt-like"/>
</dbReference>